<dbReference type="InterPro" id="IPR016035">
    <property type="entry name" value="Acyl_Trfase/lysoPLipase"/>
</dbReference>
<accession>A0A259TY83</accession>
<evidence type="ECO:0000256" key="4">
    <source>
        <dbReference type="PROSITE-ProRule" id="PRU01161"/>
    </source>
</evidence>
<proteinExistence type="predicted"/>
<dbReference type="Gene3D" id="3.40.1090.10">
    <property type="entry name" value="Cytosolic phospholipase A2 catalytic domain"/>
    <property type="match status" value="2"/>
</dbReference>
<evidence type="ECO:0000259" key="5">
    <source>
        <dbReference type="PROSITE" id="PS51635"/>
    </source>
</evidence>
<reference evidence="6 7" key="1">
    <citation type="submission" date="2016-11" db="EMBL/GenBank/DDBJ databases">
        <title>Study of marine rhodopsin-containing bacteria.</title>
        <authorList>
            <person name="Yoshizawa S."/>
            <person name="Kumagai Y."/>
            <person name="Kogure K."/>
        </authorList>
    </citation>
    <scope>NUCLEOTIDE SEQUENCE [LARGE SCALE GENOMIC DNA]</scope>
    <source>
        <strain evidence="6 7">SG-29</strain>
    </source>
</reference>
<keyword evidence="3 4" id="KW-0443">Lipid metabolism</keyword>
<dbReference type="Proteomes" id="UP000216446">
    <property type="component" value="Unassembled WGS sequence"/>
</dbReference>
<evidence type="ECO:0000313" key="7">
    <source>
        <dbReference type="Proteomes" id="UP000216446"/>
    </source>
</evidence>
<name>A0A259TY83_9BACT</name>
<feature type="active site" description="Nucleophile" evidence="4">
    <location>
        <position position="55"/>
    </location>
</feature>
<evidence type="ECO:0000313" key="6">
    <source>
        <dbReference type="EMBL" id="OZC02650.1"/>
    </source>
</evidence>
<sequence length="415" mass="44959">MQVVSSPSHPTGRFGLALAGGGPEGAIYEIGVLRALDDALEGVDFNDVPITVGVSAGALVGACLANGITTAQMARSVMHEEPGEQPFRPELFLRPAAGEIARRLASIPGLVAGALADTVRKPRTYGLVATMIERLSRAVPVGVFDNKPLRTYLERLFAPEGRTDDFRTLKNELIVVAADLDAGETVRFGDGPLAGVPISLAIQASTALPGLYPPVEIDGRHYVDGVLHKTVHASVALDRGAELVLCINPIVPVDTVNSVEKGVMERGKLVDRGLPTVMSQTLRTLIHSRLGTGLAAYRERYDAADVVLIEPTRDDYTMFFVNVFSFAERKMVMEHAYSSTLRQLATRREEIGPIFARHGITLREDVLDRPVHDLWESVALGTRKRRRNGGRALMPSTVATRDLRDTLGDLESLLS</sequence>
<keyword evidence="7" id="KW-1185">Reference proteome</keyword>
<keyword evidence="1 4" id="KW-0378">Hydrolase</keyword>
<feature type="active site" description="Proton acceptor" evidence="4">
    <location>
        <position position="224"/>
    </location>
</feature>
<comment type="caution">
    <text evidence="4">Lacks conserved residue(s) required for the propagation of feature annotation.</text>
</comment>
<dbReference type="InterPro" id="IPR002641">
    <property type="entry name" value="PNPLA_dom"/>
</dbReference>
<dbReference type="RefSeq" id="WP_094547115.1">
    <property type="nucleotide sequence ID" value="NZ_MQWB01000001.1"/>
</dbReference>
<dbReference type="GO" id="GO:0016042">
    <property type="term" value="P:lipid catabolic process"/>
    <property type="evidence" value="ECO:0007669"/>
    <property type="project" value="UniProtKB-UniRule"/>
</dbReference>
<dbReference type="EMBL" id="MQWB01000001">
    <property type="protein sequence ID" value="OZC02650.1"/>
    <property type="molecule type" value="Genomic_DNA"/>
</dbReference>
<gene>
    <name evidence="6" type="ORF">BSZ36_06480</name>
</gene>
<evidence type="ECO:0000256" key="2">
    <source>
        <dbReference type="ARBA" id="ARBA00022963"/>
    </source>
</evidence>
<feature type="domain" description="PNPLA" evidence="5">
    <location>
        <begin position="17"/>
        <end position="237"/>
    </location>
</feature>
<dbReference type="PROSITE" id="PS51635">
    <property type="entry name" value="PNPLA"/>
    <property type="match status" value="1"/>
</dbReference>
<evidence type="ECO:0000256" key="3">
    <source>
        <dbReference type="ARBA" id="ARBA00023098"/>
    </source>
</evidence>
<evidence type="ECO:0000256" key="1">
    <source>
        <dbReference type="ARBA" id="ARBA00022801"/>
    </source>
</evidence>
<dbReference type="PANTHER" id="PTHR14226">
    <property type="entry name" value="NEUROPATHY TARGET ESTERASE/SWISS CHEESE D.MELANOGASTER"/>
    <property type="match status" value="1"/>
</dbReference>
<dbReference type="OrthoDB" id="9770965at2"/>
<dbReference type="PANTHER" id="PTHR14226:SF57">
    <property type="entry name" value="BLR7027 PROTEIN"/>
    <property type="match status" value="1"/>
</dbReference>
<comment type="caution">
    <text evidence="6">The sequence shown here is derived from an EMBL/GenBank/DDBJ whole genome shotgun (WGS) entry which is preliminary data.</text>
</comment>
<dbReference type="InParanoid" id="A0A259TY83"/>
<dbReference type="InterPro" id="IPR050301">
    <property type="entry name" value="NTE"/>
</dbReference>
<dbReference type="SUPFAM" id="SSF52151">
    <property type="entry name" value="FabD/lysophospholipase-like"/>
    <property type="match status" value="1"/>
</dbReference>
<dbReference type="AlphaFoldDB" id="A0A259TY83"/>
<dbReference type="Pfam" id="PF01734">
    <property type="entry name" value="Patatin"/>
    <property type="match status" value="1"/>
</dbReference>
<organism evidence="6 7">
    <name type="scientific">Rubricoccus marinus</name>
    <dbReference type="NCBI Taxonomy" id="716817"/>
    <lineage>
        <taxon>Bacteria</taxon>
        <taxon>Pseudomonadati</taxon>
        <taxon>Rhodothermota</taxon>
        <taxon>Rhodothermia</taxon>
        <taxon>Rhodothermales</taxon>
        <taxon>Rubricoccaceae</taxon>
        <taxon>Rubricoccus</taxon>
    </lineage>
</organism>
<protein>
    <recommendedName>
        <fullName evidence="5">PNPLA domain-containing protein</fullName>
    </recommendedName>
</protein>
<dbReference type="GO" id="GO:0016787">
    <property type="term" value="F:hydrolase activity"/>
    <property type="evidence" value="ECO:0007669"/>
    <property type="project" value="UniProtKB-UniRule"/>
</dbReference>
<keyword evidence="2 4" id="KW-0442">Lipid degradation</keyword>
<feature type="short sequence motif" description="GXSXG" evidence="4">
    <location>
        <begin position="53"/>
        <end position="57"/>
    </location>
</feature>